<dbReference type="WBParaSite" id="EN70_4755">
    <property type="protein sequence ID" value="EN70_4755"/>
    <property type="gene ID" value="EN70_4755"/>
</dbReference>
<evidence type="ECO:0000313" key="1">
    <source>
        <dbReference type="Proteomes" id="UP000095285"/>
    </source>
</evidence>
<proteinExistence type="predicted"/>
<reference evidence="2" key="2">
    <citation type="submission" date="2016-11" db="UniProtKB">
        <authorList>
            <consortium name="WormBaseParasite"/>
        </authorList>
    </citation>
    <scope>IDENTIFICATION</scope>
</reference>
<reference evidence="1" key="1">
    <citation type="submission" date="2012-04" db="EMBL/GenBank/DDBJ databases">
        <title>The Genome Sequence of Loa loa.</title>
        <authorList>
            <consortium name="The Broad Institute Genome Sequencing Platform"/>
            <consortium name="Broad Institute Genome Sequencing Center for Infectious Disease"/>
            <person name="Nutman T.B."/>
            <person name="Fink D.L."/>
            <person name="Russ C."/>
            <person name="Young S."/>
            <person name="Zeng Q."/>
            <person name="Gargeya S."/>
            <person name="Alvarado L."/>
            <person name="Berlin A."/>
            <person name="Chapman S.B."/>
            <person name="Chen Z."/>
            <person name="Freedman E."/>
            <person name="Gellesch M."/>
            <person name="Goldberg J."/>
            <person name="Griggs A."/>
            <person name="Gujja S."/>
            <person name="Heilman E.R."/>
            <person name="Heiman D."/>
            <person name="Howarth C."/>
            <person name="Mehta T."/>
            <person name="Neiman D."/>
            <person name="Pearson M."/>
            <person name="Roberts A."/>
            <person name="Saif S."/>
            <person name="Shea T."/>
            <person name="Shenoy N."/>
            <person name="Sisk P."/>
            <person name="Stolte C."/>
            <person name="Sykes S."/>
            <person name="White J."/>
            <person name="Yandava C."/>
            <person name="Haas B."/>
            <person name="Henn M.R."/>
            <person name="Nusbaum C."/>
            <person name="Birren B."/>
        </authorList>
    </citation>
    <scope>NUCLEOTIDE SEQUENCE [LARGE SCALE GENOMIC DNA]</scope>
</reference>
<name>A0A1I7VPA3_LOALO</name>
<sequence length="291" mass="34111">MSASIIVRAKSVKANLEGLLDEVRQMDLTPSNQKSTIEVLCQQYETRARIIKEKLMRIERYVGTIEKINDKWLEHIQLTPTSQKKKEEEKYEEMANDDRGILNLVNIGTNTIITLSMYKNDTELALRCLTRNKESSLTECCPLVNLPQLLPTFSGDSKTWREFWTSFEASVHSQNILDIQKLNYSVSCLKGSALQLIRCYDRIPENYKIIRELLVEKFSRVSTIRNLLYKELVSTKRKDQNWKTTVEEMERVLRQLEVIGENVEQPTTETIIESKLPNWILNYVYQQKKRR</sequence>
<dbReference type="InterPro" id="IPR005312">
    <property type="entry name" value="DUF1759"/>
</dbReference>
<protein>
    <submittedName>
        <fullName evidence="2">Uncharacterized protein</fullName>
    </submittedName>
</protein>
<evidence type="ECO:0000313" key="2">
    <source>
        <dbReference type="WBParaSite" id="EN70_4755"/>
    </source>
</evidence>
<organism evidence="1 2">
    <name type="scientific">Loa loa</name>
    <name type="common">Eye worm</name>
    <name type="synonym">Filaria loa</name>
    <dbReference type="NCBI Taxonomy" id="7209"/>
    <lineage>
        <taxon>Eukaryota</taxon>
        <taxon>Metazoa</taxon>
        <taxon>Ecdysozoa</taxon>
        <taxon>Nematoda</taxon>
        <taxon>Chromadorea</taxon>
        <taxon>Rhabditida</taxon>
        <taxon>Spirurina</taxon>
        <taxon>Spiruromorpha</taxon>
        <taxon>Filarioidea</taxon>
        <taxon>Onchocercidae</taxon>
        <taxon>Loa</taxon>
    </lineage>
</organism>
<accession>A0A1I7VPA3</accession>
<dbReference type="Proteomes" id="UP000095285">
    <property type="component" value="Unassembled WGS sequence"/>
</dbReference>
<keyword evidence="1" id="KW-1185">Reference proteome</keyword>
<dbReference type="AlphaFoldDB" id="A0A1I7VPA3"/>
<dbReference type="Pfam" id="PF03564">
    <property type="entry name" value="DUF1759"/>
    <property type="match status" value="1"/>
</dbReference>